<sequence>MDGQVSYAMVNHVVLQL</sequence>
<evidence type="ECO:0000313" key="1">
    <source>
        <dbReference type="EMBL" id="MBX31943.1"/>
    </source>
</evidence>
<accession>A0A2P2MP10</accession>
<protein>
    <submittedName>
        <fullName evidence="1">Uncharacterized protein</fullName>
    </submittedName>
</protein>
<proteinExistence type="predicted"/>
<dbReference type="EMBL" id="GGEC01051459">
    <property type="protein sequence ID" value="MBX31943.1"/>
    <property type="molecule type" value="Transcribed_RNA"/>
</dbReference>
<organism evidence="1">
    <name type="scientific">Rhizophora mucronata</name>
    <name type="common">Asiatic mangrove</name>
    <dbReference type="NCBI Taxonomy" id="61149"/>
    <lineage>
        <taxon>Eukaryota</taxon>
        <taxon>Viridiplantae</taxon>
        <taxon>Streptophyta</taxon>
        <taxon>Embryophyta</taxon>
        <taxon>Tracheophyta</taxon>
        <taxon>Spermatophyta</taxon>
        <taxon>Magnoliopsida</taxon>
        <taxon>eudicotyledons</taxon>
        <taxon>Gunneridae</taxon>
        <taxon>Pentapetalae</taxon>
        <taxon>rosids</taxon>
        <taxon>fabids</taxon>
        <taxon>Malpighiales</taxon>
        <taxon>Rhizophoraceae</taxon>
        <taxon>Rhizophora</taxon>
    </lineage>
</organism>
<dbReference type="AlphaFoldDB" id="A0A2P2MP10"/>
<reference evidence="1" key="1">
    <citation type="submission" date="2018-02" db="EMBL/GenBank/DDBJ databases">
        <title>Rhizophora mucronata_Transcriptome.</title>
        <authorList>
            <person name="Meera S.P."/>
            <person name="Sreeshan A."/>
            <person name="Augustine A."/>
        </authorList>
    </citation>
    <scope>NUCLEOTIDE SEQUENCE</scope>
    <source>
        <tissue evidence="1">Leaf</tissue>
    </source>
</reference>
<name>A0A2P2MP10_RHIMU</name>